<dbReference type="KEGG" id="pgv:SL003B_p0062"/>
<keyword evidence="1" id="KW-0614">Plasmid</keyword>
<reference evidence="1 2" key="1">
    <citation type="journal article" date="2011" name="J. Bacteriol.">
        <title>Complete genome sequence of Polymorphum gilvum SL003B-26A1T, a crude oil-degrading bacterium from oil-polluted saline soil.</title>
        <authorList>
            <person name="Li S.G."/>
            <person name="Tang Y.Q."/>
            <person name="Nie Y."/>
            <person name="Cai M."/>
            <person name="Wu X.L."/>
        </authorList>
    </citation>
    <scope>NUCLEOTIDE SEQUENCE [LARGE SCALE GENOMIC DNA]</scope>
    <source>
        <strain evidence="2">LMG 25793 / CGMCC 1.9160 / SL003B-26A1</strain>
        <plasmid evidence="1 2">pSL003B</plasmid>
    </source>
</reference>
<dbReference type="eggNOG" id="COG1502">
    <property type="taxonomic scope" value="Bacteria"/>
</dbReference>
<evidence type="ECO:0000313" key="2">
    <source>
        <dbReference type="Proteomes" id="UP000008130"/>
    </source>
</evidence>
<keyword evidence="2" id="KW-1185">Reference proteome</keyword>
<name>F2J6Z9_POLGS</name>
<geneLocation type="plasmid" evidence="1 2">
    <name>pSL003B</name>
</geneLocation>
<dbReference type="Proteomes" id="UP000008130">
    <property type="component" value="Plasmid pSL003B"/>
</dbReference>
<dbReference type="SUPFAM" id="SSF56024">
    <property type="entry name" value="Phospholipase D/nuclease"/>
    <property type="match status" value="1"/>
</dbReference>
<evidence type="ECO:0000313" key="1">
    <source>
        <dbReference type="EMBL" id="ADZ72823.1"/>
    </source>
</evidence>
<dbReference type="RefSeq" id="WP_003501424.1">
    <property type="nucleotide sequence ID" value="NC_015258.1"/>
</dbReference>
<dbReference type="AlphaFoldDB" id="F2J6Z9"/>
<dbReference type="EMBL" id="CP002569">
    <property type="protein sequence ID" value="ADZ72823.1"/>
    <property type="molecule type" value="Genomic_DNA"/>
</dbReference>
<organism evidence="1 2">
    <name type="scientific">Polymorphum gilvum (strain LMG 25793 / CGMCC 1.9160 / SL003B-26A1)</name>
    <dbReference type="NCBI Taxonomy" id="991905"/>
    <lineage>
        <taxon>Bacteria</taxon>
        <taxon>Pseudomonadati</taxon>
        <taxon>Pseudomonadota</taxon>
        <taxon>Alphaproteobacteria</taxon>
        <taxon>Rhodobacterales</taxon>
        <taxon>Paracoccaceae</taxon>
        <taxon>Polymorphum</taxon>
    </lineage>
</organism>
<gene>
    <name evidence="1" type="ordered locus">SL003B_p0062</name>
</gene>
<protein>
    <submittedName>
        <fullName evidence="1">Phospholipase D domain protein</fullName>
    </submittedName>
</protein>
<accession>F2J6Z9</accession>
<proteinExistence type="predicted"/>
<dbReference type="Gene3D" id="3.30.870.10">
    <property type="entry name" value="Endonuclease Chain A"/>
    <property type="match status" value="1"/>
</dbReference>
<dbReference type="OrthoDB" id="9757917at2"/>
<sequence length="347" mass="40049">MTRNFHCRACQHNLFDCTCECSSTFVAGAEQLSQFLAFCLRGAKHEVIISSPWITGGALATMWTELMGAARRAEIHFYTDYEFNLMQVDKNCKVEDLFETYKRSFAEGIRMLRDLGVTVHRLRGAHNKSLIVDERIFVDGSFNWLSAWRDPKSELTRHDSAVAICGRRATRHRMQYLEQQFNVPLEMEPILLDRDDEDALTYDFLNLTSEGNRFFTGRDEPTYTTDVALPVGQPLFFSILEEFSGVMLKRGIDRQVLDRNDNSIRLVRDRDAAIDHACVSWGDEVLVEDANSFAIFEVDRAQLKNLHLFGSFGRTHRRSDYRTPLQTRDIIPPQALRRDRTTYVQQG</sequence>
<dbReference type="HOGENOM" id="CLU_798905_0_0_5"/>